<evidence type="ECO:0000256" key="10">
    <source>
        <dbReference type="ARBA" id="ARBA00022833"/>
    </source>
</evidence>
<dbReference type="EMBL" id="SKCS01000180">
    <property type="protein sequence ID" value="TNN14072.1"/>
    <property type="molecule type" value="Genomic_DNA"/>
</dbReference>
<keyword evidence="4 15" id="KW-0489">Methyltransferase</keyword>
<dbReference type="Gene3D" id="3.40.50.150">
    <property type="entry name" value="Vaccinia Virus protein VP39"/>
    <property type="match status" value="1"/>
</dbReference>
<evidence type="ECO:0000256" key="14">
    <source>
        <dbReference type="ARBA" id="ARBA00047783"/>
    </source>
</evidence>
<dbReference type="InterPro" id="IPR004575">
    <property type="entry name" value="MAT1/Tfb3"/>
</dbReference>
<keyword evidence="10" id="KW-0862">Zinc</keyword>
<protein>
    <recommendedName>
        <fullName evidence="15">tRNA (guanine(37)-N1)-methyltransferase</fullName>
        <ecNumber evidence="15">2.1.1.228</ecNumber>
    </recommendedName>
    <alternativeName>
        <fullName evidence="15">M1G-methyltransferase</fullName>
    </alternativeName>
    <alternativeName>
        <fullName evidence="15">tRNA [GM37] methyltransferase</fullName>
    </alternativeName>
    <alternativeName>
        <fullName evidence="15">tRNA methyltransferase 5 homolog</fullName>
    </alternativeName>
</protein>
<reference evidence="20 21" key="1">
    <citation type="submission" date="2019-03" db="EMBL/GenBank/DDBJ databases">
        <title>An improved genome assembly of the fluke Schistosoma japonicum.</title>
        <authorList>
            <person name="Hu W."/>
            <person name="Luo F."/>
            <person name="Yin M."/>
            <person name="Mo X."/>
            <person name="Sun C."/>
            <person name="Wu Q."/>
            <person name="Zhu B."/>
            <person name="Xiang M."/>
            <person name="Wang J."/>
            <person name="Wang Y."/>
            <person name="Zhang T."/>
            <person name="Xu B."/>
            <person name="Zheng H."/>
            <person name="Feng Z."/>
        </authorList>
    </citation>
    <scope>NUCLEOTIDE SEQUENCE [LARGE SCALE GENOMIC DNA]</scope>
    <source>
        <strain evidence="20">HuSjv2</strain>
        <tissue evidence="20">Worms</tissue>
    </source>
</reference>
<evidence type="ECO:0000256" key="16">
    <source>
        <dbReference type="PROSITE-ProRule" id="PRU00175"/>
    </source>
</evidence>
<dbReference type="PANTHER" id="PTHR23245:SF36">
    <property type="entry name" value="TRNA (GUANINE(37)-N1)-METHYLTRANSFERASE"/>
    <property type="match status" value="1"/>
</dbReference>
<feature type="domain" description="SAM-dependent methyltransferase TRM5/TYW2-type" evidence="19">
    <location>
        <begin position="689"/>
        <end position="1037"/>
    </location>
</feature>
<evidence type="ECO:0000256" key="2">
    <source>
        <dbReference type="ARBA" id="ARBA00009775"/>
    </source>
</evidence>
<feature type="region of interest" description="Disordered" evidence="17">
    <location>
        <begin position="160"/>
        <end position="209"/>
    </location>
</feature>
<dbReference type="PROSITE" id="PS00518">
    <property type="entry name" value="ZF_RING_1"/>
    <property type="match status" value="1"/>
</dbReference>
<dbReference type="AlphaFoldDB" id="A0A4Z2DC46"/>
<dbReference type="InterPro" id="IPR001841">
    <property type="entry name" value="Znf_RING"/>
</dbReference>
<comment type="subcellular location">
    <subcellularLocation>
        <location evidence="15">Mitochondrion matrix</location>
    </subcellularLocation>
    <subcellularLocation>
        <location evidence="1 15">Nucleus</location>
    </subcellularLocation>
    <subcellularLocation>
        <location evidence="15">Cytoplasm</location>
    </subcellularLocation>
    <text evidence="15">Predominantly in the mitochondria and in the nucleus.</text>
</comment>
<keyword evidence="8" id="KW-0479">Metal-binding</keyword>
<evidence type="ECO:0000259" key="18">
    <source>
        <dbReference type="PROSITE" id="PS50089"/>
    </source>
</evidence>
<dbReference type="GO" id="GO:0005759">
    <property type="term" value="C:mitochondrial matrix"/>
    <property type="evidence" value="ECO:0007669"/>
    <property type="project" value="UniProtKB-SubCell"/>
</dbReference>
<comment type="subunit">
    <text evidence="15">Monomer.</text>
</comment>
<dbReference type="OrthoDB" id="408788at2759"/>
<dbReference type="GO" id="GO:0061575">
    <property type="term" value="F:cyclin-dependent protein serine/threonine kinase activator activity"/>
    <property type="evidence" value="ECO:0007669"/>
    <property type="project" value="InterPro"/>
</dbReference>
<feature type="binding site" evidence="15">
    <location>
        <begin position="865"/>
        <end position="866"/>
    </location>
    <ligand>
        <name>S-adenosyl-L-methionine</name>
        <dbReference type="ChEBI" id="CHEBI:59789"/>
    </ligand>
</feature>
<dbReference type="PANTHER" id="PTHR23245">
    <property type="entry name" value="TRNA METHYLTRANSFERASE"/>
    <property type="match status" value="1"/>
</dbReference>
<keyword evidence="21" id="KW-1185">Reference proteome</keyword>
<dbReference type="PROSITE" id="PS51684">
    <property type="entry name" value="SAM_MT_TRM5_TYW2"/>
    <property type="match status" value="1"/>
</dbReference>
<dbReference type="InterPro" id="IPR017907">
    <property type="entry name" value="Znf_RING_CS"/>
</dbReference>
<dbReference type="InterPro" id="IPR015877">
    <property type="entry name" value="MAT1_centre"/>
</dbReference>
<dbReference type="InterPro" id="IPR029063">
    <property type="entry name" value="SAM-dependent_MTases_sf"/>
</dbReference>
<feature type="binding site" evidence="15">
    <location>
        <position position="907"/>
    </location>
    <ligand>
        <name>S-adenosyl-L-methionine</name>
        <dbReference type="ChEBI" id="CHEBI:59789"/>
    </ligand>
</feature>
<dbReference type="SUPFAM" id="SSF53335">
    <property type="entry name" value="S-adenosyl-L-methionine-dependent methyltransferases"/>
    <property type="match status" value="1"/>
</dbReference>
<keyword evidence="12 15" id="KW-0539">Nucleus</keyword>
<comment type="function">
    <text evidence="13">Involved in mitochondrial tRNA methylation. Specifically methylates the N1 position of guanosine-37 in various tRNAs. Methylation is not dependent on the nature of the nucleoside 5' of the target nucleoside. This is the first step in the biosynthesis of wybutosine (yW), a modified base adjacent to the anticodon of tRNAs and required for accurate decoding.</text>
</comment>
<proteinExistence type="inferred from homology"/>
<name>A0A4Z2DC46_SCHJA</name>
<dbReference type="EC" id="2.1.1.228" evidence="15"/>
<keyword evidence="9 16" id="KW-0863">Zinc-finger</keyword>
<feature type="binding site" evidence="15">
    <location>
        <position position="778"/>
    </location>
    <ligand>
        <name>S-adenosyl-L-methionine</name>
        <dbReference type="ChEBI" id="CHEBI:59789"/>
    </ligand>
</feature>
<evidence type="ECO:0000256" key="9">
    <source>
        <dbReference type="ARBA" id="ARBA00022771"/>
    </source>
</evidence>
<accession>A0A4Z2DC46</accession>
<evidence type="ECO:0000256" key="8">
    <source>
        <dbReference type="ARBA" id="ARBA00022723"/>
    </source>
</evidence>
<evidence type="ECO:0000256" key="5">
    <source>
        <dbReference type="ARBA" id="ARBA00022679"/>
    </source>
</evidence>
<dbReference type="HAMAP" id="MF_03152">
    <property type="entry name" value="TRM5"/>
    <property type="match status" value="1"/>
</dbReference>
<dbReference type="GO" id="GO:0070901">
    <property type="term" value="P:mitochondrial tRNA methylation"/>
    <property type="evidence" value="ECO:0007669"/>
    <property type="project" value="UniProtKB-ARBA"/>
</dbReference>
<dbReference type="Pfam" id="PF02475">
    <property type="entry name" value="TRM5-TYW2_MTfase"/>
    <property type="match status" value="1"/>
</dbReference>
<evidence type="ECO:0000259" key="19">
    <source>
        <dbReference type="PROSITE" id="PS51684"/>
    </source>
</evidence>
<dbReference type="Proteomes" id="UP000311919">
    <property type="component" value="Unassembled WGS sequence"/>
</dbReference>
<dbReference type="GO" id="GO:0006289">
    <property type="term" value="P:nucleotide-excision repair"/>
    <property type="evidence" value="ECO:0007669"/>
    <property type="project" value="InterPro"/>
</dbReference>
<dbReference type="Pfam" id="PF17121">
    <property type="entry name" value="zf-C3HC4_5"/>
    <property type="match status" value="1"/>
</dbReference>
<evidence type="ECO:0000313" key="21">
    <source>
        <dbReference type="Proteomes" id="UP000311919"/>
    </source>
</evidence>
<keyword evidence="7 15" id="KW-0819">tRNA processing</keyword>
<dbReference type="InterPro" id="IPR025792">
    <property type="entry name" value="tRNA_Gua_MeTrfase_euk"/>
</dbReference>
<evidence type="ECO:0000313" key="20">
    <source>
        <dbReference type="EMBL" id="TNN14072.1"/>
    </source>
</evidence>
<dbReference type="InterPro" id="IPR056743">
    <property type="entry name" value="TRM5-TYW2-like_MTfase"/>
</dbReference>
<organism evidence="20 21">
    <name type="scientific">Schistosoma japonicum</name>
    <name type="common">Blood fluke</name>
    <dbReference type="NCBI Taxonomy" id="6182"/>
    <lineage>
        <taxon>Eukaryota</taxon>
        <taxon>Metazoa</taxon>
        <taxon>Spiralia</taxon>
        <taxon>Lophotrochozoa</taxon>
        <taxon>Platyhelminthes</taxon>
        <taxon>Trematoda</taxon>
        <taxon>Digenea</taxon>
        <taxon>Strigeidida</taxon>
        <taxon>Schistosomatoidea</taxon>
        <taxon>Schistosomatidae</taxon>
        <taxon>Schistosoma</taxon>
    </lineage>
</organism>
<dbReference type="NCBIfam" id="TIGR00570">
    <property type="entry name" value="cdk7"/>
    <property type="match status" value="1"/>
</dbReference>
<dbReference type="Gene3D" id="3.30.40.10">
    <property type="entry name" value="Zinc/RING finger domain, C3HC4 (zinc finger)"/>
    <property type="match status" value="1"/>
</dbReference>
<evidence type="ECO:0000256" key="17">
    <source>
        <dbReference type="SAM" id="MobiDB-lite"/>
    </source>
</evidence>
<evidence type="ECO:0000256" key="6">
    <source>
        <dbReference type="ARBA" id="ARBA00022691"/>
    </source>
</evidence>
<comment type="catalytic activity">
    <reaction evidence="14 15">
        <text>guanosine(37) in tRNA + S-adenosyl-L-methionine = N(1)-methylguanosine(37) in tRNA + S-adenosyl-L-homocysteine + H(+)</text>
        <dbReference type="Rhea" id="RHEA:36899"/>
        <dbReference type="Rhea" id="RHEA-COMP:10145"/>
        <dbReference type="Rhea" id="RHEA-COMP:10147"/>
        <dbReference type="ChEBI" id="CHEBI:15378"/>
        <dbReference type="ChEBI" id="CHEBI:57856"/>
        <dbReference type="ChEBI" id="CHEBI:59789"/>
        <dbReference type="ChEBI" id="CHEBI:73542"/>
        <dbReference type="ChEBI" id="CHEBI:74269"/>
        <dbReference type="EC" id="2.1.1.228"/>
    </reaction>
</comment>
<keyword evidence="11 15" id="KW-0496">Mitochondrion</keyword>
<dbReference type="PROSITE" id="PS50089">
    <property type="entry name" value="ZF_RING_2"/>
    <property type="match status" value="1"/>
</dbReference>
<dbReference type="Pfam" id="PF25133">
    <property type="entry name" value="TYW2_N_2"/>
    <property type="match status" value="1"/>
</dbReference>
<evidence type="ECO:0000256" key="11">
    <source>
        <dbReference type="ARBA" id="ARBA00023128"/>
    </source>
</evidence>
<gene>
    <name evidence="20" type="ORF">EWB00_002327</name>
</gene>
<keyword evidence="5 15" id="KW-0808">Transferase</keyword>
<dbReference type="FunFam" id="3.30.300.110:FF:000001">
    <property type="entry name" value="tRNA (guanine(37)-N1)-methyltransferase"/>
    <property type="match status" value="1"/>
</dbReference>
<dbReference type="SUPFAM" id="SSF57850">
    <property type="entry name" value="RING/U-box"/>
    <property type="match status" value="1"/>
</dbReference>
<evidence type="ECO:0000256" key="3">
    <source>
        <dbReference type="ARBA" id="ARBA00022490"/>
    </source>
</evidence>
<dbReference type="InterPro" id="IPR030382">
    <property type="entry name" value="MeTrfase_TRM5/TYW2"/>
</dbReference>
<evidence type="ECO:0000256" key="4">
    <source>
        <dbReference type="ARBA" id="ARBA00022603"/>
    </source>
</evidence>
<keyword evidence="3 15" id="KW-0963">Cytoplasm</keyword>
<comment type="similarity">
    <text evidence="15">Belongs to the TRM5 / TYW2 family.</text>
</comment>
<evidence type="ECO:0000256" key="13">
    <source>
        <dbReference type="ARBA" id="ARBA00045951"/>
    </source>
</evidence>
<evidence type="ECO:0000256" key="12">
    <source>
        <dbReference type="ARBA" id="ARBA00023242"/>
    </source>
</evidence>
<evidence type="ECO:0000256" key="1">
    <source>
        <dbReference type="ARBA" id="ARBA00004123"/>
    </source>
</evidence>
<evidence type="ECO:0000256" key="15">
    <source>
        <dbReference type="HAMAP-Rule" id="MF_03152"/>
    </source>
</evidence>
<dbReference type="InterPro" id="IPR013083">
    <property type="entry name" value="Znf_RING/FYVE/PHD"/>
</dbReference>
<dbReference type="InterPro" id="IPR056744">
    <property type="entry name" value="TRM5/TYW2-like_N"/>
</dbReference>
<feature type="domain" description="RING-type" evidence="18">
    <location>
        <begin position="8"/>
        <end position="52"/>
    </location>
</feature>
<sequence length="1064" mass="121260">MIDQSQSCPSCRSSKYSNPQLKLMVNVCGHSLCENCVEVLFVRGSGLCAQCKTPIRKTNFRYQLFEDPLVQKEIDIRKKLLSDFNKREDDFDCLEEYDLYLEKIEELVYNLTNDVNVEETRRYIENYKKENKEIIKKNRTRPSASMAFYDSELERECILREKREREEDEEDGAPKESKSSRISDDSNSLTTTESEGEKRKNIPPTPRTNMLIAPVSAFGRRGPASFVSPSVYAPPSYIPPPTQALSHAPASSFPVHSLVTPASGFMAPPSMFPTAPPTGSLTNNWISGTHHIIHLPPVSSVRKQQDTVLIPSQHTSHNTKSHTVSPQFVYEPYLVELCGPLPPLSNNHHIRWIDILRMYEKTIIAGLSRQARGLAYTSDEKPKLEMEDENNHEDFDVKPNYKVEESFLDNQIKKEYCSDNNDHADNKGKVSKVEDSCETKMSGGFSRQLTAGACGISPAVFIERPTSVFFPVCSVKYLSNLPMASNINHVNKQFPSPEEYSELKEGLKSCGKLPPLNEMQLDRSCFKREVPMIFVGIQCDKHLKTSIEKLKPSFPHFIRMPKISKTYLDSNGLLRKLMLIQMPESDKILQWIADLNQWNIDLPKDYSNPQSIDLSLTNSSKFVNDEKTDNSLNGKTISKVSNVDKVTNVFDDIVSSPCLVNVSLNYENFTFEQVIKELLPDFVLPITGFTVIGHVVQFNLKPEALPYRHIIGQVALDKLPNIRTVIHKVSVIESAYRTFEMELLAGVPDYVTSIRENNVTFQLDISKVYWNSRLGTEHTRVVKSLRPSLPVDSPSLTPRPIPGDRVVVYDVFAGVGPFSIPAGRAGCHVLANDLNPDSFIWLKKNITQNASRKHPLNNITCYNMDGREFIREILLPHYRKYGNSDLIKSTDCDPVSLSIDRFVVIMNLPQLAIEFLDSFLPPQHSMKSSNDNSYVTAHLMDSSVVRQKFFKPLYIHCYCFMKRNVESEQTVQLRLAKALNTDITDLFQLTSSTNEIIHHDKVELTDDKCFIKNWNYRFVRNVAPFKDMYCAEFELYLPRLWLFYNYSSPTVAKRSRTTENELSG</sequence>
<evidence type="ECO:0000256" key="7">
    <source>
        <dbReference type="ARBA" id="ARBA00022694"/>
    </source>
</evidence>
<dbReference type="CDD" id="cd16517">
    <property type="entry name" value="RING-HC_MAT1"/>
    <property type="match status" value="1"/>
</dbReference>
<keyword evidence="6 15" id="KW-0949">S-adenosyl-L-methionine</keyword>
<dbReference type="Gene3D" id="3.30.300.110">
    <property type="entry name" value="Met-10+ protein-like domains"/>
    <property type="match status" value="1"/>
</dbReference>
<dbReference type="Pfam" id="PF06391">
    <property type="entry name" value="MAT1"/>
    <property type="match status" value="1"/>
</dbReference>
<comment type="function">
    <text evidence="15">Specifically methylates the N1 position of guanosine-37 in various cytoplasmic and mitochondrial tRNAs. Methylation is not dependent on the nature of the nucleoside 5' of the target nucleoside. This is the first step in the biosynthesis of wybutosine (yW), a modified base adjacent to the anticodon of tRNAs and required for accurate decoding.</text>
</comment>
<comment type="similarity">
    <text evidence="2">Belongs to the class I-like SAM-binding methyltransferase superfamily. TRM5/TYW2 family.</text>
</comment>
<dbReference type="FunFam" id="3.30.40.10:FF:000037">
    <property type="entry name" value="Cdk-activating kinase assembly factor MAT1, centre"/>
    <property type="match status" value="1"/>
</dbReference>
<feature type="compositionally biased region" description="Basic and acidic residues" evidence="17">
    <location>
        <begin position="172"/>
        <end position="184"/>
    </location>
</feature>
<dbReference type="GO" id="GO:0005675">
    <property type="term" value="C:transcription factor TFIIH holo complex"/>
    <property type="evidence" value="ECO:0007669"/>
    <property type="project" value="InterPro"/>
</dbReference>
<dbReference type="GO" id="GO:0052906">
    <property type="term" value="F:tRNA (guanine(37)-N1)-methyltransferase activity"/>
    <property type="evidence" value="ECO:0007669"/>
    <property type="project" value="UniProtKB-UniRule"/>
</dbReference>
<dbReference type="GO" id="GO:0002939">
    <property type="term" value="P:tRNA N1-guanine methylation"/>
    <property type="evidence" value="ECO:0007669"/>
    <property type="project" value="TreeGrafter"/>
</dbReference>
<dbReference type="GO" id="GO:0008270">
    <property type="term" value="F:zinc ion binding"/>
    <property type="evidence" value="ECO:0007669"/>
    <property type="project" value="UniProtKB-KW"/>
</dbReference>
<feature type="binding site" evidence="15">
    <location>
        <begin position="833"/>
        <end position="834"/>
    </location>
    <ligand>
        <name>S-adenosyl-L-methionine</name>
        <dbReference type="ChEBI" id="CHEBI:59789"/>
    </ligand>
</feature>
<comment type="caution">
    <text evidence="20">The sequence shown here is derived from an EMBL/GenBank/DDBJ whole genome shotgun (WGS) entry which is preliminary data.</text>
</comment>
<dbReference type="STRING" id="6182.A0A4Z2DC46"/>